<comment type="caution">
    <text evidence="2">The sequence shown here is derived from an EMBL/GenBank/DDBJ whole genome shotgun (WGS) entry which is preliminary data.</text>
</comment>
<dbReference type="AlphaFoldDB" id="A0A4Q0VPX8"/>
<feature type="transmembrane region" description="Helical" evidence="1">
    <location>
        <begin position="33"/>
        <end position="51"/>
    </location>
</feature>
<gene>
    <name evidence="2" type="ORF">DS745_16680</name>
</gene>
<keyword evidence="1" id="KW-0472">Membrane</keyword>
<accession>A0A4Q0VPX8</accession>
<keyword evidence="1" id="KW-0812">Transmembrane</keyword>
<sequence>MFFGSWKINIVISIFAFLLVFIGSYSTNTVVTSIFRACFAFLFFYLVTYLLRWLLMVATKEVETEMVDISQIEENKQEEATRKLQYSKDDIEQASKYVKDLIND</sequence>
<name>A0A4Q0VPX8_9BACI</name>
<dbReference type="RefSeq" id="WP_129079349.1">
    <property type="nucleotide sequence ID" value="NZ_QOUX01000046.1"/>
</dbReference>
<protein>
    <submittedName>
        <fullName evidence="2">Uncharacterized protein</fullName>
    </submittedName>
</protein>
<evidence type="ECO:0000313" key="3">
    <source>
        <dbReference type="Proteomes" id="UP000290649"/>
    </source>
</evidence>
<reference evidence="2 3" key="1">
    <citation type="journal article" date="2019" name="Int. J. Syst. Evol. Microbiol.">
        <title>Anaerobacillus alkaliphilus sp. nov., a novel alkaliphilic and moderately halophilic bacterium.</title>
        <authorList>
            <person name="Borsodi A.K."/>
            <person name="Aszalos J.M."/>
            <person name="Bihari P."/>
            <person name="Nagy I."/>
            <person name="Schumann P."/>
            <person name="Sproer C."/>
            <person name="Kovacs A.L."/>
            <person name="Boka K."/>
            <person name="Dobosy P."/>
            <person name="Ovari M."/>
            <person name="Szili-Kovacs T."/>
            <person name="Toth E."/>
        </authorList>
    </citation>
    <scope>NUCLEOTIDE SEQUENCE [LARGE SCALE GENOMIC DNA]</scope>
    <source>
        <strain evidence="2 3">B16-10</strain>
    </source>
</reference>
<evidence type="ECO:0000256" key="1">
    <source>
        <dbReference type="SAM" id="Phobius"/>
    </source>
</evidence>
<organism evidence="2 3">
    <name type="scientific">Anaerobacillus alkaliphilus</name>
    <dbReference type="NCBI Taxonomy" id="1548597"/>
    <lineage>
        <taxon>Bacteria</taxon>
        <taxon>Bacillati</taxon>
        <taxon>Bacillota</taxon>
        <taxon>Bacilli</taxon>
        <taxon>Bacillales</taxon>
        <taxon>Bacillaceae</taxon>
        <taxon>Anaerobacillus</taxon>
    </lineage>
</organism>
<dbReference type="Proteomes" id="UP000290649">
    <property type="component" value="Unassembled WGS sequence"/>
</dbReference>
<keyword evidence="1" id="KW-1133">Transmembrane helix</keyword>
<keyword evidence="3" id="KW-1185">Reference proteome</keyword>
<dbReference type="EMBL" id="QOUX01000046">
    <property type="protein sequence ID" value="RXI97985.1"/>
    <property type="molecule type" value="Genomic_DNA"/>
</dbReference>
<dbReference type="OrthoDB" id="2969492at2"/>
<proteinExistence type="predicted"/>
<evidence type="ECO:0000313" key="2">
    <source>
        <dbReference type="EMBL" id="RXI97985.1"/>
    </source>
</evidence>
<feature type="transmembrane region" description="Helical" evidence="1">
    <location>
        <begin position="7"/>
        <end position="27"/>
    </location>
</feature>